<accession>G7KPR8</accession>
<reference evidence="1 3" key="1">
    <citation type="journal article" date="2011" name="Nature">
        <title>The Medicago genome provides insight into the evolution of rhizobial symbioses.</title>
        <authorList>
            <person name="Young N.D."/>
            <person name="Debelle F."/>
            <person name="Oldroyd G.E."/>
            <person name="Geurts R."/>
            <person name="Cannon S.B."/>
            <person name="Udvardi M.K."/>
            <person name="Benedito V.A."/>
            <person name="Mayer K.F."/>
            <person name="Gouzy J."/>
            <person name="Schoof H."/>
            <person name="Van de Peer Y."/>
            <person name="Proost S."/>
            <person name="Cook D.R."/>
            <person name="Meyers B.C."/>
            <person name="Spannagl M."/>
            <person name="Cheung F."/>
            <person name="De Mita S."/>
            <person name="Krishnakumar V."/>
            <person name="Gundlach H."/>
            <person name="Zhou S."/>
            <person name="Mudge J."/>
            <person name="Bharti A.K."/>
            <person name="Murray J.D."/>
            <person name="Naoumkina M.A."/>
            <person name="Rosen B."/>
            <person name="Silverstein K.A."/>
            <person name="Tang H."/>
            <person name="Rombauts S."/>
            <person name="Zhao P.X."/>
            <person name="Zhou P."/>
            <person name="Barbe V."/>
            <person name="Bardou P."/>
            <person name="Bechner M."/>
            <person name="Bellec A."/>
            <person name="Berger A."/>
            <person name="Berges H."/>
            <person name="Bidwell S."/>
            <person name="Bisseling T."/>
            <person name="Choisne N."/>
            <person name="Couloux A."/>
            <person name="Denny R."/>
            <person name="Deshpande S."/>
            <person name="Dai X."/>
            <person name="Doyle J.J."/>
            <person name="Dudez A.M."/>
            <person name="Farmer A.D."/>
            <person name="Fouteau S."/>
            <person name="Franken C."/>
            <person name="Gibelin C."/>
            <person name="Gish J."/>
            <person name="Goldstein S."/>
            <person name="Gonzalez A.J."/>
            <person name="Green P.J."/>
            <person name="Hallab A."/>
            <person name="Hartog M."/>
            <person name="Hua A."/>
            <person name="Humphray S.J."/>
            <person name="Jeong D.H."/>
            <person name="Jing Y."/>
            <person name="Jocker A."/>
            <person name="Kenton S.M."/>
            <person name="Kim D.J."/>
            <person name="Klee K."/>
            <person name="Lai H."/>
            <person name="Lang C."/>
            <person name="Lin S."/>
            <person name="Macmil S.L."/>
            <person name="Magdelenat G."/>
            <person name="Matthews L."/>
            <person name="McCorrison J."/>
            <person name="Monaghan E.L."/>
            <person name="Mun J.H."/>
            <person name="Najar F.Z."/>
            <person name="Nicholson C."/>
            <person name="Noirot C."/>
            <person name="O'Bleness M."/>
            <person name="Paule C.R."/>
            <person name="Poulain J."/>
            <person name="Prion F."/>
            <person name="Qin B."/>
            <person name="Qu C."/>
            <person name="Retzel E.F."/>
            <person name="Riddle C."/>
            <person name="Sallet E."/>
            <person name="Samain S."/>
            <person name="Samson N."/>
            <person name="Sanders I."/>
            <person name="Saurat O."/>
            <person name="Scarpelli C."/>
            <person name="Schiex T."/>
            <person name="Segurens B."/>
            <person name="Severin A.J."/>
            <person name="Sherrier D.J."/>
            <person name="Shi R."/>
            <person name="Sims S."/>
            <person name="Singer S.R."/>
            <person name="Sinharoy S."/>
            <person name="Sterck L."/>
            <person name="Viollet A."/>
            <person name="Wang B.B."/>
            <person name="Wang K."/>
            <person name="Wang M."/>
            <person name="Wang X."/>
            <person name="Warfsmann J."/>
            <person name="Weissenbach J."/>
            <person name="White D.D."/>
            <person name="White J.D."/>
            <person name="Wiley G.B."/>
            <person name="Wincker P."/>
            <person name="Xing Y."/>
            <person name="Yang L."/>
            <person name="Yao Z."/>
            <person name="Ying F."/>
            <person name="Zhai J."/>
            <person name="Zhou L."/>
            <person name="Zuber A."/>
            <person name="Denarie J."/>
            <person name="Dixon R.A."/>
            <person name="May G.D."/>
            <person name="Schwartz D.C."/>
            <person name="Rogers J."/>
            <person name="Quetier F."/>
            <person name="Town C.D."/>
            <person name="Roe B.A."/>
        </authorList>
    </citation>
    <scope>NUCLEOTIDE SEQUENCE [LARGE SCALE GENOMIC DNA]</scope>
    <source>
        <strain evidence="1">A17</strain>
        <strain evidence="2 3">cv. Jemalong A17</strain>
    </source>
</reference>
<reference evidence="1 3" key="2">
    <citation type="journal article" date="2014" name="BMC Genomics">
        <title>An improved genome release (version Mt4.0) for the model legume Medicago truncatula.</title>
        <authorList>
            <person name="Tang H."/>
            <person name="Krishnakumar V."/>
            <person name="Bidwell S."/>
            <person name="Rosen B."/>
            <person name="Chan A."/>
            <person name="Zhou S."/>
            <person name="Gentzbittel L."/>
            <person name="Childs K.L."/>
            <person name="Yandell M."/>
            <person name="Gundlach H."/>
            <person name="Mayer K.F."/>
            <person name="Schwartz D.C."/>
            <person name="Town C.D."/>
        </authorList>
    </citation>
    <scope>GENOME REANNOTATION</scope>
    <source>
        <strain evidence="2 3">cv. Jemalong A17</strain>
    </source>
</reference>
<proteinExistence type="predicted"/>
<dbReference type="PaxDb" id="3880-AES76035"/>
<name>G7KPR8_MEDTR</name>
<sequence length="155" mass="17621">MNIPSGSQCHPNARPPSPSVFIPDDLILEYWNALISNPKFIKIHQKKPERNKHTVLIEKIYPFDASECLVVKYLPVHGLVKDQLINPCGILFEECRDDIALLVLAMVYYVSTRTVSKKLGTSTNTDGYMFGFGYDTLTDTYKVVNVCETNREVHK</sequence>
<dbReference type="HOGENOM" id="CLU_1698150_0_0_1"/>
<keyword evidence="3" id="KW-1185">Reference proteome</keyword>
<evidence type="ECO:0000313" key="1">
    <source>
        <dbReference type="EMBL" id="AES76035.1"/>
    </source>
</evidence>
<dbReference type="AlphaFoldDB" id="G7KPR8"/>
<gene>
    <name evidence="1" type="ordered locus">MTR_6g069350</name>
</gene>
<dbReference type="EnsemblPlants" id="AES76035">
    <property type="protein sequence ID" value="AES76035"/>
    <property type="gene ID" value="MTR_6g069350"/>
</dbReference>
<evidence type="ECO:0000313" key="3">
    <source>
        <dbReference type="Proteomes" id="UP000002051"/>
    </source>
</evidence>
<evidence type="ECO:0000313" key="2">
    <source>
        <dbReference type="EnsemblPlants" id="AES76035"/>
    </source>
</evidence>
<organism evidence="1 3">
    <name type="scientific">Medicago truncatula</name>
    <name type="common">Barrel medic</name>
    <name type="synonym">Medicago tribuloides</name>
    <dbReference type="NCBI Taxonomy" id="3880"/>
    <lineage>
        <taxon>Eukaryota</taxon>
        <taxon>Viridiplantae</taxon>
        <taxon>Streptophyta</taxon>
        <taxon>Embryophyta</taxon>
        <taxon>Tracheophyta</taxon>
        <taxon>Spermatophyta</taxon>
        <taxon>Magnoliopsida</taxon>
        <taxon>eudicotyledons</taxon>
        <taxon>Gunneridae</taxon>
        <taxon>Pentapetalae</taxon>
        <taxon>rosids</taxon>
        <taxon>fabids</taxon>
        <taxon>Fabales</taxon>
        <taxon>Fabaceae</taxon>
        <taxon>Papilionoideae</taxon>
        <taxon>50 kb inversion clade</taxon>
        <taxon>NPAAA clade</taxon>
        <taxon>Hologalegina</taxon>
        <taxon>IRL clade</taxon>
        <taxon>Trifolieae</taxon>
        <taxon>Medicago</taxon>
    </lineage>
</organism>
<dbReference type="Proteomes" id="UP000002051">
    <property type="component" value="Chromosome 6"/>
</dbReference>
<dbReference type="EMBL" id="CM001222">
    <property type="protein sequence ID" value="AES76035.1"/>
    <property type="molecule type" value="Genomic_DNA"/>
</dbReference>
<reference evidence="2" key="3">
    <citation type="submission" date="2015-04" db="UniProtKB">
        <authorList>
            <consortium name="EnsemblPlants"/>
        </authorList>
    </citation>
    <scope>IDENTIFICATION</scope>
    <source>
        <strain evidence="2">cv. Jemalong A17</strain>
    </source>
</reference>
<protein>
    <submittedName>
        <fullName evidence="1 2">Uncharacterized protein</fullName>
    </submittedName>
</protein>